<dbReference type="EMBL" id="QURR01000025">
    <property type="protein sequence ID" value="RGE42079.1"/>
    <property type="molecule type" value="Genomic_DNA"/>
</dbReference>
<gene>
    <name evidence="3" type="ORF">DZC30_17435</name>
</gene>
<proteinExistence type="predicted"/>
<keyword evidence="4" id="KW-1185">Reference proteome</keyword>
<comment type="caution">
    <text evidence="3">The sequence shown here is derived from an EMBL/GenBank/DDBJ whole genome shotgun (WGS) entry which is preliminary data.</text>
</comment>
<evidence type="ECO:0000259" key="2">
    <source>
        <dbReference type="Pfam" id="PF14317"/>
    </source>
</evidence>
<protein>
    <submittedName>
        <fullName evidence="3">YcxB family protein</fullName>
    </submittedName>
</protein>
<accession>A0A373FF96</accession>
<dbReference type="AlphaFoldDB" id="A0A373FF96"/>
<feature type="transmembrane region" description="Helical" evidence="1">
    <location>
        <begin position="35"/>
        <end position="53"/>
    </location>
</feature>
<feature type="domain" description="YcxB-like C-terminal" evidence="2">
    <location>
        <begin position="108"/>
        <end position="146"/>
    </location>
</feature>
<evidence type="ECO:0000313" key="3">
    <source>
        <dbReference type="EMBL" id="RGE42079.1"/>
    </source>
</evidence>
<sequence>MSQARMTALSYQITEAQFIAAQRLHVSFKSPAQKLLRLMTCALSLFIIASSLYKGPYWFALAGLLGLIYPWITWTLTQLPQLLDTYRNTPALHEQFHAELRDGQLLTGPDSEGRLPWDHIIAWAEDEHSLLLYLQPQYFLIFPKEAAPGSQFITPLREQLIKNSIQKRC</sequence>
<organism evidence="3 4">
    <name type="scientific">Comamonas testosteroni</name>
    <name type="common">Pseudomonas testosteroni</name>
    <dbReference type="NCBI Taxonomy" id="285"/>
    <lineage>
        <taxon>Bacteria</taxon>
        <taxon>Pseudomonadati</taxon>
        <taxon>Pseudomonadota</taxon>
        <taxon>Betaproteobacteria</taxon>
        <taxon>Burkholderiales</taxon>
        <taxon>Comamonadaceae</taxon>
        <taxon>Comamonas</taxon>
    </lineage>
</organism>
<keyword evidence="1" id="KW-0472">Membrane</keyword>
<keyword evidence="1" id="KW-0812">Transmembrane</keyword>
<evidence type="ECO:0000313" key="4">
    <source>
        <dbReference type="Proteomes" id="UP000261948"/>
    </source>
</evidence>
<dbReference type="Proteomes" id="UP000261948">
    <property type="component" value="Unassembled WGS sequence"/>
</dbReference>
<name>A0A373FF96_COMTE</name>
<dbReference type="Pfam" id="PF14317">
    <property type="entry name" value="YcxB"/>
    <property type="match status" value="1"/>
</dbReference>
<evidence type="ECO:0000256" key="1">
    <source>
        <dbReference type="SAM" id="Phobius"/>
    </source>
</evidence>
<dbReference type="OrthoDB" id="8852832at2"/>
<dbReference type="InterPro" id="IPR025588">
    <property type="entry name" value="YcxB-like_C"/>
</dbReference>
<feature type="transmembrane region" description="Helical" evidence="1">
    <location>
        <begin position="59"/>
        <end position="77"/>
    </location>
</feature>
<reference evidence="3 4" key="1">
    <citation type="submission" date="2018-08" db="EMBL/GenBank/DDBJ databases">
        <title>Comamonas testosteroni strain SWCO2.</title>
        <authorList>
            <person name="Jiang N."/>
            <person name="Zhang X.Z."/>
        </authorList>
    </citation>
    <scope>NUCLEOTIDE SEQUENCE [LARGE SCALE GENOMIC DNA]</scope>
    <source>
        <strain evidence="3 4">SWCO2</strain>
    </source>
</reference>
<keyword evidence="1" id="KW-1133">Transmembrane helix</keyword>